<dbReference type="AlphaFoldDB" id="A0A4C1YBM6"/>
<protein>
    <submittedName>
        <fullName evidence="1">Uncharacterized protein</fullName>
    </submittedName>
</protein>
<reference evidence="1 2" key="1">
    <citation type="journal article" date="2019" name="Commun. Biol.">
        <title>The bagworm genome reveals a unique fibroin gene that provides high tensile strength.</title>
        <authorList>
            <person name="Kono N."/>
            <person name="Nakamura H."/>
            <person name="Ohtoshi R."/>
            <person name="Tomita M."/>
            <person name="Numata K."/>
            <person name="Arakawa K."/>
        </authorList>
    </citation>
    <scope>NUCLEOTIDE SEQUENCE [LARGE SCALE GENOMIC DNA]</scope>
</reference>
<gene>
    <name evidence="1" type="ORF">EVAR_33111_1</name>
</gene>
<accession>A0A4C1YBM6</accession>
<comment type="caution">
    <text evidence="1">The sequence shown here is derived from an EMBL/GenBank/DDBJ whole genome shotgun (WGS) entry which is preliminary data.</text>
</comment>
<sequence length="155" mass="16695">MYNPVATDGQLCLQSAPAGTCPTSCTPRTRSCCSKNATRGGGGGDALHPQRAEFDRRRAGAVPAVRPVDLPHDAPQVEPKRDPMLWRVEHYLTRPAYEACKMMISVTHDSIDLAERVGGGGVRGIIYLSKKCSMTRIAGPLMRHEIPGGRRGSGV</sequence>
<evidence type="ECO:0000313" key="2">
    <source>
        <dbReference type="Proteomes" id="UP000299102"/>
    </source>
</evidence>
<proteinExistence type="predicted"/>
<keyword evidence="2" id="KW-1185">Reference proteome</keyword>
<name>A0A4C1YBM6_EUMVA</name>
<dbReference type="EMBL" id="BGZK01001144">
    <property type="protein sequence ID" value="GBP72420.1"/>
    <property type="molecule type" value="Genomic_DNA"/>
</dbReference>
<dbReference type="Proteomes" id="UP000299102">
    <property type="component" value="Unassembled WGS sequence"/>
</dbReference>
<evidence type="ECO:0000313" key="1">
    <source>
        <dbReference type="EMBL" id="GBP72420.1"/>
    </source>
</evidence>
<organism evidence="1 2">
    <name type="scientific">Eumeta variegata</name>
    <name type="common">Bagworm moth</name>
    <name type="synonym">Eumeta japonica</name>
    <dbReference type="NCBI Taxonomy" id="151549"/>
    <lineage>
        <taxon>Eukaryota</taxon>
        <taxon>Metazoa</taxon>
        <taxon>Ecdysozoa</taxon>
        <taxon>Arthropoda</taxon>
        <taxon>Hexapoda</taxon>
        <taxon>Insecta</taxon>
        <taxon>Pterygota</taxon>
        <taxon>Neoptera</taxon>
        <taxon>Endopterygota</taxon>
        <taxon>Lepidoptera</taxon>
        <taxon>Glossata</taxon>
        <taxon>Ditrysia</taxon>
        <taxon>Tineoidea</taxon>
        <taxon>Psychidae</taxon>
        <taxon>Oiketicinae</taxon>
        <taxon>Eumeta</taxon>
    </lineage>
</organism>